<keyword evidence="1 3" id="KW-0853">WD repeat</keyword>
<dbReference type="InterPro" id="IPR001680">
    <property type="entry name" value="WD40_rpt"/>
</dbReference>
<gene>
    <name evidence="4" type="ORF">O3G_MSEX003589</name>
</gene>
<dbReference type="Proteomes" id="UP000791440">
    <property type="component" value="Unassembled WGS sequence"/>
</dbReference>
<evidence type="ECO:0000313" key="5">
    <source>
        <dbReference type="Proteomes" id="UP000791440"/>
    </source>
</evidence>
<evidence type="ECO:0008006" key="6">
    <source>
        <dbReference type="Google" id="ProtNLM"/>
    </source>
</evidence>
<dbReference type="InterPro" id="IPR046351">
    <property type="entry name" value="UTP4"/>
</dbReference>
<accession>A0A922CFC7</accession>
<dbReference type="InterPro" id="IPR019775">
    <property type="entry name" value="WD40_repeat_CS"/>
</dbReference>
<dbReference type="SUPFAM" id="SSF50978">
    <property type="entry name" value="WD40 repeat-like"/>
    <property type="match status" value="1"/>
</dbReference>
<dbReference type="SUPFAM" id="SSF82171">
    <property type="entry name" value="DPP6 N-terminal domain-like"/>
    <property type="match status" value="1"/>
</dbReference>
<feature type="repeat" description="WD" evidence="3">
    <location>
        <begin position="11"/>
        <end position="45"/>
    </location>
</feature>
<evidence type="ECO:0000313" key="4">
    <source>
        <dbReference type="EMBL" id="KAG6444875.1"/>
    </source>
</evidence>
<comment type="caution">
    <text evidence="4">The sequence shown here is derived from an EMBL/GenBank/DDBJ whole genome shotgun (WGS) entry which is preliminary data.</text>
</comment>
<dbReference type="GO" id="GO:0034455">
    <property type="term" value="C:t-UTP complex"/>
    <property type="evidence" value="ECO:0007669"/>
    <property type="project" value="TreeGrafter"/>
</dbReference>
<dbReference type="PROSITE" id="PS00678">
    <property type="entry name" value="WD_REPEATS_1"/>
    <property type="match status" value="1"/>
</dbReference>
<name>A0A922CFC7_MANSE</name>
<sequence length="705" mass="79138">MASKIHRVRFYNPQPQAINCISFNKTSKHLALARDDASIEIWDLNYAPYLIKFIPGVKDGSVEALGWVHNRLLSTGLGGALIEWDLDKLCPKKTVLLTGSAAWCLDVNPRNTLAVVGTENGYINLYDVECDDIVYKKLFDKQEGRILCCKFNQEGNMLVTGSVNTIRVWNVETGQATARMSVSRRGKDVIVWALAVLSDNTVISGDSQGRLTFWDSTLGDQIESYITHKADISAIAVSEDEKSLYCSGVDPVITMFVKIEKINNEQSEVQWVKNVQRHIHEHDVRGLVLNQKQLISVGIDGYLTFSSFPPKWVMRIPHMLPAPRSSVCTSKKLLLLRYSNHLEVWKLGSYAVNNSGNAMISDTEHRNNDNYQDNNIEEDFATAGIETLNMTIKKQTLKVIDAPVKVVSVQTKRSQQIQCCELSPNGEFIVYSTSTDIRMLKLEMDEDQSNISLSKVIVSGVPVPCDRVAFSQDSQRMAAHSAGTIYVLQVDAEAGAAVIQTLSMEKQLKSKSILHLLLSDKTESGVTYLVVADSHGVIAVWTHSKKKYEHYVTLPNYHCVPSAITVDIEREHLIVTYVDQKIVEYGLKNKKFTDWPGSALPSEWLSRKSAVDSIILHPKGDSVIFQDATSLWIMDREMKSRVEPAPKKRYCQPDDTNLGLRILPVKYLAGFHWLDQQEAVSIEVLPENIVAQLPMIVITNKKRDK</sequence>
<dbReference type="GO" id="GO:0000462">
    <property type="term" value="P:maturation of SSU-rRNA from tricistronic rRNA transcript (SSU-rRNA, 5.8S rRNA, LSU-rRNA)"/>
    <property type="evidence" value="ECO:0007669"/>
    <property type="project" value="InterPro"/>
</dbReference>
<keyword evidence="5" id="KW-1185">Reference proteome</keyword>
<reference evidence="4" key="1">
    <citation type="journal article" date="2016" name="Insect Biochem. Mol. Biol.">
        <title>Multifaceted biological insights from a draft genome sequence of the tobacco hornworm moth, Manduca sexta.</title>
        <authorList>
            <person name="Kanost M.R."/>
            <person name="Arrese E.L."/>
            <person name="Cao X."/>
            <person name="Chen Y.R."/>
            <person name="Chellapilla S."/>
            <person name="Goldsmith M.R."/>
            <person name="Grosse-Wilde E."/>
            <person name="Heckel D.G."/>
            <person name="Herndon N."/>
            <person name="Jiang H."/>
            <person name="Papanicolaou A."/>
            <person name="Qu J."/>
            <person name="Soulages J.L."/>
            <person name="Vogel H."/>
            <person name="Walters J."/>
            <person name="Waterhouse R.M."/>
            <person name="Ahn S.J."/>
            <person name="Almeida F.C."/>
            <person name="An C."/>
            <person name="Aqrawi P."/>
            <person name="Bretschneider A."/>
            <person name="Bryant W.B."/>
            <person name="Bucks S."/>
            <person name="Chao H."/>
            <person name="Chevignon G."/>
            <person name="Christen J.M."/>
            <person name="Clarke D.F."/>
            <person name="Dittmer N.T."/>
            <person name="Ferguson L.C.F."/>
            <person name="Garavelou S."/>
            <person name="Gordon K.H.J."/>
            <person name="Gunaratna R.T."/>
            <person name="Han Y."/>
            <person name="Hauser F."/>
            <person name="He Y."/>
            <person name="Heidel-Fischer H."/>
            <person name="Hirsh A."/>
            <person name="Hu Y."/>
            <person name="Jiang H."/>
            <person name="Kalra D."/>
            <person name="Klinner C."/>
            <person name="Konig C."/>
            <person name="Kovar C."/>
            <person name="Kroll A.R."/>
            <person name="Kuwar S.S."/>
            <person name="Lee S.L."/>
            <person name="Lehman R."/>
            <person name="Li K."/>
            <person name="Li Z."/>
            <person name="Liang H."/>
            <person name="Lovelace S."/>
            <person name="Lu Z."/>
            <person name="Mansfield J.H."/>
            <person name="McCulloch K.J."/>
            <person name="Mathew T."/>
            <person name="Morton B."/>
            <person name="Muzny D.M."/>
            <person name="Neunemann D."/>
            <person name="Ongeri F."/>
            <person name="Pauchet Y."/>
            <person name="Pu L.L."/>
            <person name="Pyrousis I."/>
            <person name="Rao X.J."/>
            <person name="Redding A."/>
            <person name="Roesel C."/>
            <person name="Sanchez-Gracia A."/>
            <person name="Schaack S."/>
            <person name="Shukla A."/>
            <person name="Tetreau G."/>
            <person name="Wang Y."/>
            <person name="Xiong G.H."/>
            <person name="Traut W."/>
            <person name="Walsh T.K."/>
            <person name="Worley K.C."/>
            <person name="Wu D."/>
            <person name="Wu W."/>
            <person name="Wu Y.Q."/>
            <person name="Zhang X."/>
            <person name="Zou Z."/>
            <person name="Zucker H."/>
            <person name="Briscoe A.D."/>
            <person name="Burmester T."/>
            <person name="Clem R.J."/>
            <person name="Feyereisen R."/>
            <person name="Grimmelikhuijzen C.J.P."/>
            <person name="Hamodrakas S.J."/>
            <person name="Hansson B.S."/>
            <person name="Huguet E."/>
            <person name="Jermiin L.S."/>
            <person name="Lan Q."/>
            <person name="Lehman H.K."/>
            <person name="Lorenzen M."/>
            <person name="Merzendorfer H."/>
            <person name="Michalopoulos I."/>
            <person name="Morton D.B."/>
            <person name="Muthukrishnan S."/>
            <person name="Oakeshott J.G."/>
            <person name="Palmer W."/>
            <person name="Park Y."/>
            <person name="Passarelli A.L."/>
            <person name="Rozas J."/>
            <person name="Schwartz L.M."/>
            <person name="Smith W."/>
            <person name="Southgate A."/>
            <person name="Vilcinskas A."/>
            <person name="Vogt R."/>
            <person name="Wang P."/>
            <person name="Werren J."/>
            <person name="Yu X.Q."/>
            <person name="Zhou J.J."/>
            <person name="Brown S.J."/>
            <person name="Scherer S.E."/>
            <person name="Richards S."/>
            <person name="Blissard G.W."/>
        </authorList>
    </citation>
    <scope>NUCLEOTIDE SEQUENCE</scope>
</reference>
<proteinExistence type="predicted"/>
<dbReference type="Gene3D" id="2.130.10.10">
    <property type="entry name" value="YVTN repeat-like/Quinoprotein amine dehydrogenase"/>
    <property type="match status" value="3"/>
</dbReference>
<dbReference type="GO" id="GO:0003723">
    <property type="term" value="F:RNA binding"/>
    <property type="evidence" value="ECO:0007669"/>
    <property type="project" value="TreeGrafter"/>
</dbReference>
<keyword evidence="2" id="KW-0677">Repeat</keyword>
<evidence type="ECO:0000256" key="3">
    <source>
        <dbReference type="PROSITE-ProRule" id="PRU00221"/>
    </source>
</evidence>
<dbReference type="GO" id="GO:0032040">
    <property type="term" value="C:small-subunit processome"/>
    <property type="evidence" value="ECO:0007669"/>
    <property type="project" value="TreeGrafter"/>
</dbReference>
<dbReference type="OrthoDB" id="8883818at2759"/>
<evidence type="ECO:0000256" key="1">
    <source>
        <dbReference type="ARBA" id="ARBA00022574"/>
    </source>
</evidence>
<dbReference type="PANTHER" id="PTHR44163:SF1">
    <property type="entry name" value="U3 SMALL NUCLEOLAR RNA-ASSOCIATED PROTEIN 4 HOMOLOG"/>
    <property type="match status" value="1"/>
</dbReference>
<reference evidence="4" key="2">
    <citation type="submission" date="2020-12" db="EMBL/GenBank/DDBJ databases">
        <authorList>
            <person name="Kanost M."/>
        </authorList>
    </citation>
    <scope>NUCLEOTIDE SEQUENCE</scope>
</reference>
<dbReference type="GO" id="GO:0030686">
    <property type="term" value="C:90S preribosome"/>
    <property type="evidence" value="ECO:0007669"/>
    <property type="project" value="InterPro"/>
</dbReference>
<dbReference type="SMART" id="SM00320">
    <property type="entry name" value="WD40"/>
    <property type="match status" value="7"/>
</dbReference>
<evidence type="ECO:0000256" key="2">
    <source>
        <dbReference type="ARBA" id="ARBA00022737"/>
    </source>
</evidence>
<dbReference type="PANTHER" id="PTHR44163">
    <property type="entry name" value="U3 SMALL NUCLEOLAR RNA-ASSOCIATED PROTEIN 4 HOMOLOG"/>
    <property type="match status" value="1"/>
</dbReference>
<dbReference type="InterPro" id="IPR015943">
    <property type="entry name" value="WD40/YVTN_repeat-like_dom_sf"/>
</dbReference>
<dbReference type="Pfam" id="PF00400">
    <property type="entry name" value="WD40"/>
    <property type="match status" value="2"/>
</dbReference>
<protein>
    <recommendedName>
        <fullName evidence="6">WD repeat-containing protein 55 homolog</fullName>
    </recommendedName>
</protein>
<organism evidence="4 5">
    <name type="scientific">Manduca sexta</name>
    <name type="common">Tobacco hawkmoth</name>
    <name type="synonym">Tobacco hornworm</name>
    <dbReference type="NCBI Taxonomy" id="7130"/>
    <lineage>
        <taxon>Eukaryota</taxon>
        <taxon>Metazoa</taxon>
        <taxon>Ecdysozoa</taxon>
        <taxon>Arthropoda</taxon>
        <taxon>Hexapoda</taxon>
        <taxon>Insecta</taxon>
        <taxon>Pterygota</taxon>
        <taxon>Neoptera</taxon>
        <taxon>Endopterygota</taxon>
        <taxon>Lepidoptera</taxon>
        <taxon>Glossata</taxon>
        <taxon>Ditrysia</taxon>
        <taxon>Bombycoidea</taxon>
        <taxon>Sphingidae</taxon>
        <taxon>Sphinginae</taxon>
        <taxon>Sphingini</taxon>
        <taxon>Manduca</taxon>
    </lineage>
</organism>
<dbReference type="AlphaFoldDB" id="A0A922CFC7"/>
<dbReference type="InterPro" id="IPR036322">
    <property type="entry name" value="WD40_repeat_dom_sf"/>
</dbReference>
<dbReference type="PROSITE" id="PS50082">
    <property type="entry name" value="WD_REPEATS_2"/>
    <property type="match status" value="1"/>
</dbReference>
<dbReference type="EMBL" id="JH668313">
    <property type="protein sequence ID" value="KAG6444875.1"/>
    <property type="molecule type" value="Genomic_DNA"/>
</dbReference>